<accession>A0A0A6ZRU3</accession>
<protein>
    <submittedName>
        <fullName evidence="1">Transposase</fullName>
    </submittedName>
</protein>
<dbReference type="KEGG" id="sdz:Asd1617_01905"/>
<proteinExistence type="predicted"/>
<dbReference type="AlphaFoldDB" id="A0A0A6ZRU3"/>
<dbReference type="Proteomes" id="UP000031647">
    <property type="component" value="Chromosome"/>
</dbReference>
<evidence type="ECO:0000313" key="2">
    <source>
        <dbReference type="Proteomes" id="UP000031647"/>
    </source>
</evidence>
<name>A0A0A6ZRU3_SHIDY</name>
<evidence type="ECO:0000313" key="1">
    <source>
        <dbReference type="EMBL" id="AHA64732.1"/>
    </source>
</evidence>
<dbReference type="EMBL" id="CP006736">
    <property type="protein sequence ID" value="AHA64732.1"/>
    <property type="molecule type" value="Genomic_DNA"/>
</dbReference>
<sequence length="31" mass="3212">MALICELDEQWSFVLAVKPGNTGSGTGDASN</sequence>
<organism evidence="1 2">
    <name type="scientific">Shigella dysenteriae 1617</name>
    <dbReference type="NCBI Taxonomy" id="754093"/>
    <lineage>
        <taxon>Bacteria</taxon>
        <taxon>Pseudomonadati</taxon>
        <taxon>Pseudomonadota</taxon>
        <taxon>Gammaproteobacteria</taxon>
        <taxon>Enterobacterales</taxon>
        <taxon>Enterobacteriaceae</taxon>
        <taxon>Shigella</taxon>
    </lineage>
</organism>
<gene>
    <name evidence="1" type="ORF">Asd1617_01905</name>
</gene>
<dbReference type="PATRIC" id="fig|754093.4.peg.1848"/>
<dbReference type="HOGENOM" id="CLU_3398466_0_0_6"/>
<reference evidence="1 2" key="1">
    <citation type="submission" date="2013-09" db="EMBL/GenBank/DDBJ databases">
        <title>Comparative genomics of Sd1617 to representative strains in evaluating its pathogenesis.</title>
        <authorList>
            <person name="Aksomboon Vongsawan A."/>
            <person name="Kapatral V."/>
            <person name="Vaisvil B."/>
            <person name="Serichantalergs O."/>
            <person name="Hale T.L."/>
            <person name="Mason C.J."/>
        </authorList>
    </citation>
    <scope>NUCLEOTIDE SEQUENCE [LARGE SCALE GENOMIC DNA]</scope>
    <source>
        <strain evidence="1 2">1617</strain>
    </source>
</reference>